<keyword evidence="2" id="KW-1185">Reference proteome</keyword>
<accession>A0A1J1HKB1</accession>
<reference evidence="1 2" key="1">
    <citation type="submission" date="2015-04" db="EMBL/GenBank/DDBJ databases">
        <authorList>
            <person name="Syromyatnikov M.Y."/>
            <person name="Popov V.N."/>
        </authorList>
    </citation>
    <scope>NUCLEOTIDE SEQUENCE [LARGE SCALE GENOMIC DNA]</scope>
</reference>
<dbReference type="AlphaFoldDB" id="A0A1J1HKB1"/>
<proteinExistence type="predicted"/>
<dbReference type="EMBL" id="CVRI01000008">
    <property type="protein sequence ID" value="CRK88496.1"/>
    <property type="molecule type" value="Genomic_DNA"/>
</dbReference>
<dbReference type="Proteomes" id="UP000183832">
    <property type="component" value="Unassembled WGS sequence"/>
</dbReference>
<name>A0A1J1HKB1_9DIPT</name>
<evidence type="ECO:0000313" key="2">
    <source>
        <dbReference type="Proteomes" id="UP000183832"/>
    </source>
</evidence>
<sequence length="138" mass="15982">MCKLSIFLPCHVQNEYPLTQYFIEFTTEQDIDLQRIEADFQMLYNSQLIHEKCKNVITNYRKKKFSQNALVNSHTISLMPQEINISRQSNKLIATTTRSWIQLDIESSHMCLCASPCKHALNMSTLKSLLPRKTLAGD</sequence>
<protein>
    <submittedName>
        <fullName evidence="1">CLUMA_CG002276, isoform A</fullName>
    </submittedName>
</protein>
<organism evidence="1 2">
    <name type="scientific">Clunio marinus</name>
    <dbReference type="NCBI Taxonomy" id="568069"/>
    <lineage>
        <taxon>Eukaryota</taxon>
        <taxon>Metazoa</taxon>
        <taxon>Ecdysozoa</taxon>
        <taxon>Arthropoda</taxon>
        <taxon>Hexapoda</taxon>
        <taxon>Insecta</taxon>
        <taxon>Pterygota</taxon>
        <taxon>Neoptera</taxon>
        <taxon>Endopterygota</taxon>
        <taxon>Diptera</taxon>
        <taxon>Nematocera</taxon>
        <taxon>Chironomoidea</taxon>
        <taxon>Chironomidae</taxon>
        <taxon>Clunio</taxon>
    </lineage>
</organism>
<gene>
    <name evidence="1" type="ORF">CLUMA_CG002276</name>
</gene>
<evidence type="ECO:0000313" key="1">
    <source>
        <dbReference type="EMBL" id="CRK88496.1"/>
    </source>
</evidence>